<feature type="domain" description="SNARE-complex protein Syntaxin-18 N-terminal" evidence="2">
    <location>
        <begin position="3"/>
        <end position="78"/>
    </location>
</feature>
<reference evidence="3 4" key="1">
    <citation type="submission" date="2018-06" db="EMBL/GenBank/DDBJ databases">
        <title>Whole genome sequencing of Candida tropicalis (genome annotated by CSBL at Korea University).</title>
        <authorList>
            <person name="Ahn J."/>
        </authorList>
    </citation>
    <scope>NUCLEOTIDE SEQUENCE [LARGE SCALE GENOMIC DNA]</scope>
    <source>
        <strain evidence="3 4">ATCC 20962</strain>
    </source>
</reference>
<evidence type="ECO:0000259" key="2">
    <source>
        <dbReference type="Pfam" id="PF10496"/>
    </source>
</evidence>
<evidence type="ECO:0000313" key="3">
    <source>
        <dbReference type="EMBL" id="RCK65453.1"/>
    </source>
</evidence>
<comment type="caution">
    <text evidence="3">The sequence shown here is derived from an EMBL/GenBank/DDBJ whole genome shotgun (WGS) entry which is preliminary data.</text>
</comment>
<proteinExistence type="predicted"/>
<protein>
    <recommendedName>
        <fullName evidence="2">SNARE-complex protein Syntaxin-18 N-terminal domain-containing protein</fullName>
    </recommendedName>
</protein>
<dbReference type="STRING" id="5486.A0A367YHU7"/>
<keyword evidence="4" id="KW-1185">Reference proteome</keyword>
<dbReference type="EMBL" id="QLNQ01000020">
    <property type="protein sequence ID" value="RCK65453.1"/>
    <property type="molecule type" value="Genomic_DNA"/>
</dbReference>
<feature type="region of interest" description="Disordered" evidence="1">
    <location>
        <begin position="75"/>
        <end position="94"/>
    </location>
</feature>
<feature type="compositionally biased region" description="Low complexity" evidence="1">
    <location>
        <begin position="81"/>
        <end position="94"/>
    </location>
</feature>
<dbReference type="Proteomes" id="UP000253472">
    <property type="component" value="Unassembled WGS sequence"/>
</dbReference>
<organism evidence="3 4">
    <name type="scientific">Candida viswanathii</name>
    <dbReference type="NCBI Taxonomy" id="5486"/>
    <lineage>
        <taxon>Eukaryota</taxon>
        <taxon>Fungi</taxon>
        <taxon>Dikarya</taxon>
        <taxon>Ascomycota</taxon>
        <taxon>Saccharomycotina</taxon>
        <taxon>Pichiomycetes</taxon>
        <taxon>Debaryomycetaceae</taxon>
        <taxon>Candida/Lodderomyces clade</taxon>
        <taxon>Candida</taxon>
    </lineage>
</organism>
<dbReference type="AlphaFoldDB" id="A0A367YHU7"/>
<name>A0A367YHU7_9ASCO</name>
<accession>A0A367YHU7</accession>
<dbReference type="InterPro" id="IPR019529">
    <property type="entry name" value="Syntaxin-18_N"/>
</dbReference>
<dbReference type="OrthoDB" id="342981at2759"/>
<evidence type="ECO:0000256" key="1">
    <source>
        <dbReference type="SAM" id="MobiDB-lite"/>
    </source>
</evidence>
<gene>
    <name evidence="3" type="ORF">Cantr_01304</name>
</gene>
<sequence length="94" mass="10632">MADLTPLFKQCVDIVQSEYKSPPSTKGLHNHHTFVQESQDFYNIITNLNQFINEIKSNYLAINDDTKVSGSLSIEDKNKMTRSSTSKSSRCTSN</sequence>
<dbReference type="Pfam" id="PF10496">
    <property type="entry name" value="Syntaxin-18_N"/>
    <property type="match status" value="1"/>
</dbReference>
<evidence type="ECO:0000313" key="4">
    <source>
        <dbReference type="Proteomes" id="UP000253472"/>
    </source>
</evidence>